<proteinExistence type="inferred from homology"/>
<comment type="caution">
    <text evidence="4">The sequence shown here is derived from an EMBL/GenBank/DDBJ whole genome shotgun (WGS) entry which is preliminary data.</text>
</comment>
<gene>
    <name evidence="5" type="ORF">HINF_LOCUS23394</name>
    <name evidence="4" type="ORF">HINF_LOCUS44773</name>
</gene>
<dbReference type="InterPro" id="IPR000668">
    <property type="entry name" value="Peptidase_C1A_C"/>
</dbReference>
<dbReference type="EMBL" id="CAXDID020000067">
    <property type="protein sequence ID" value="CAL6012633.1"/>
    <property type="molecule type" value="Genomic_DNA"/>
</dbReference>
<dbReference type="Pfam" id="PF00112">
    <property type="entry name" value="Peptidase_C1"/>
    <property type="match status" value="1"/>
</dbReference>
<dbReference type="SMART" id="SM00645">
    <property type="entry name" value="Pept_C1"/>
    <property type="match status" value="1"/>
</dbReference>
<keyword evidence="2" id="KW-0812">Transmembrane</keyword>
<comment type="similarity">
    <text evidence="1">Belongs to the peptidase C1 family.</text>
</comment>
<feature type="domain" description="Peptidase C1A papain C-terminal" evidence="3">
    <location>
        <begin position="108"/>
        <end position="387"/>
    </location>
</feature>
<dbReference type="GO" id="GO:0006508">
    <property type="term" value="P:proteolysis"/>
    <property type="evidence" value="ECO:0007669"/>
    <property type="project" value="InterPro"/>
</dbReference>
<dbReference type="PROSITE" id="PS00639">
    <property type="entry name" value="THIOL_PROTEASE_HIS"/>
    <property type="match status" value="1"/>
</dbReference>
<accession>A0AA86QFM6</accession>
<evidence type="ECO:0000313" key="6">
    <source>
        <dbReference type="Proteomes" id="UP001642409"/>
    </source>
</evidence>
<dbReference type="InterPro" id="IPR038765">
    <property type="entry name" value="Papain-like_cys_pep_sf"/>
</dbReference>
<evidence type="ECO:0000256" key="1">
    <source>
        <dbReference type="ARBA" id="ARBA00008455"/>
    </source>
</evidence>
<dbReference type="SUPFAM" id="SSF57184">
    <property type="entry name" value="Growth factor receptor domain"/>
    <property type="match status" value="1"/>
</dbReference>
<dbReference type="Gene3D" id="3.90.70.10">
    <property type="entry name" value="Cysteine proteinases"/>
    <property type="match status" value="1"/>
</dbReference>
<keyword evidence="2" id="KW-1133">Transmembrane helix</keyword>
<name>A0AA86QFM6_9EUKA</name>
<feature type="transmembrane region" description="Helical" evidence="2">
    <location>
        <begin position="824"/>
        <end position="845"/>
    </location>
</feature>
<evidence type="ECO:0000256" key="2">
    <source>
        <dbReference type="SAM" id="Phobius"/>
    </source>
</evidence>
<dbReference type="EMBL" id="CATOUU010000884">
    <property type="protein sequence ID" value="CAI9957128.1"/>
    <property type="molecule type" value="Genomic_DNA"/>
</dbReference>
<dbReference type="SUPFAM" id="SSF54001">
    <property type="entry name" value="Cysteine proteinases"/>
    <property type="match status" value="1"/>
</dbReference>
<dbReference type="GO" id="GO:0008234">
    <property type="term" value="F:cysteine-type peptidase activity"/>
    <property type="evidence" value="ECO:0007669"/>
    <property type="project" value="InterPro"/>
</dbReference>
<dbReference type="CDD" id="cd02248">
    <property type="entry name" value="Peptidase_C1A"/>
    <property type="match status" value="1"/>
</dbReference>
<organism evidence="4">
    <name type="scientific">Hexamita inflata</name>
    <dbReference type="NCBI Taxonomy" id="28002"/>
    <lineage>
        <taxon>Eukaryota</taxon>
        <taxon>Metamonada</taxon>
        <taxon>Diplomonadida</taxon>
        <taxon>Hexamitidae</taxon>
        <taxon>Hexamitinae</taxon>
        <taxon>Hexamita</taxon>
    </lineage>
</organism>
<keyword evidence="6" id="KW-1185">Reference proteome</keyword>
<dbReference type="InterPro" id="IPR025660">
    <property type="entry name" value="Pept_his_AS"/>
</dbReference>
<dbReference type="InterPro" id="IPR013128">
    <property type="entry name" value="Peptidase_C1A"/>
</dbReference>
<sequence>MIVLSLLLQQDLQSMTCEDAFTLYKQKFGKSYAVEDEHEKKTNFCTNFKDLQTLLTTDPALPVGLVERMDIIENLEELERSQQSILNPLNVAKSEYCTAVNPLPDIDPYPSVDLREMQLITPAKDQGQCSGCYIFQTMAVLENAVLRDKKNLNAFWQSKANSQTLSLSEQYQLSNGFCTNCKYCRGGNFIVQTYIMVPNNKQQENPVRAPITTVELSENFKYDYVANQAAWTAGTVIPPKLAPENYLLPVKMVPNNGLYAGWCNENSKVTPTIQIFDDDATTFNASTIKTIKSYLSRGIAVAANMHVGSGDDAILFKRYTGGSVLYSPCPVWDADHAVVIVGYGIKNGKNVWVIKNSWGTSWGDNGFFYVEIGTNSYCTEWFAYTVLPKYFNMTDPTPYPRGTLNRGTKFTLDCDERYTNISSVVTCYGTCPPTHPTFIVGQKQCLDACPAGQTCQTTCASQNPFLENGRCVSRCATGAYKVIGSDLVCQSICSGMYIVNVSNLNSKQCILQCPNEKPFYEVGACVSKCTSTMYSIVQGDQKLVCQSVQCTFYVLNASNGNSKQCLVQCPATSPFSESNLCSSRCSSGAYQNQSGNLVCTSLCTQFYIINETKAQSKLCVTACPSNYNMLGNVCVIACPAPTFYNDSRICSTKCSSGIYQRVAQTFVCVASCPGMYLQNPNNKECISACPYQTPYYQTGQCVDRCKTSAYQLVGKVLTCQASCNYYVLNATNNYSQQCLASCTKTTPYSDAGLCKSRCPTGMYKTISSVRTCQASCPKYFVTNITNNNSKQCVASCNINQVLNGSECKPKCTANCMNPVVKTTLIVVLPIVTFIIVATIITAAVCRKKNSKQKLQIKLSNNYTAPAFSAV</sequence>
<evidence type="ECO:0000313" key="4">
    <source>
        <dbReference type="EMBL" id="CAI9957128.1"/>
    </source>
</evidence>
<keyword evidence="2" id="KW-0472">Membrane</keyword>
<evidence type="ECO:0000259" key="3">
    <source>
        <dbReference type="SMART" id="SM00645"/>
    </source>
</evidence>
<dbReference type="PANTHER" id="PTHR12411">
    <property type="entry name" value="CYSTEINE PROTEASE FAMILY C1-RELATED"/>
    <property type="match status" value="1"/>
</dbReference>
<evidence type="ECO:0000313" key="5">
    <source>
        <dbReference type="EMBL" id="CAL6012633.1"/>
    </source>
</evidence>
<dbReference type="Proteomes" id="UP001642409">
    <property type="component" value="Unassembled WGS sequence"/>
</dbReference>
<reference evidence="4" key="1">
    <citation type="submission" date="2023-06" db="EMBL/GenBank/DDBJ databases">
        <authorList>
            <person name="Kurt Z."/>
        </authorList>
    </citation>
    <scope>NUCLEOTIDE SEQUENCE</scope>
</reference>
<dbReference type="AlphaFoldDB" id="A0AA86QFM6"/>
<dbReference type="InterPro" id="IPR039417">
    <property type="entry name" value="Peptidase_C1A_papain-like"/>
</dbReference>
<dbReference type="InterPro" id="IPR009030">
    <property type="entry name" value="Growth_fac_rcpt_cys_sf"/>
</dbReference>
<reference evidence="5 6" key="2">
    <citation type="submission" date="2024-07" db="EMBL/GenBank/DDBJ databases">
        <authorList>
            <person name="Akdeniz Z."/>
        </authorList>
    </citation>
    <scope>NUCLEOTIDE SEQUENCE [LARGE SCALE GENOMIC DNA]</scope>
</reference>
<protein>
    <submittedName>
        <fullName evidence="4">Cathepsin L</fullName>
    </submittedName>
    <submittedName>
        <fullName evidence="5">Cathepsin_L</fullName>
    </submittedName>
</protein>